<protein>
    <submittedName>
        <fullName evidence="2">N-acetyltransferase</fullName>
    </submittedName>
</protein>
<dbReference type="Gene3D" id="3.40.630.30">
    <property type="match status" value="2"/>
</dbReference>
<dbReference type="GO" id="GO:0016747">
    <property type="term" value="F:acyltransferase activity, transferring groups other than amino-acyl groups"/>
    <property type="evidence" value="ECO:0007669"/>
    <property type="project" value="InterPro"/>
</dbReference>
<dbReference type="SUPFAM" id="SSF55729">
    <property type="entry name" value="Acyl-CoA N-acyltransferases (Nat)"/>
    <property type="match status" value="2"/>
</dbReference>
<dbReference type="RefSeq" id="WP_130628614.1">
    <property type="nucleotide sequence ID" value="NZ_CP036164.1"/>
</dbReference>
<evidence type="ECO:0000313" key="2">
    <source>
        <dbReference type="EMBL" id="QBF45374.1"/>
    </source>
</evidence>
<dbReference type="KEGG" id="jli:EXU32_03280"/>
<dbReference type="OrthoDB" id="9795188at2"/>
<evidence type="ECO:0000313" key="3">
    <source>
        <dbReference type="Proteomes" id="UP000290408"/>
    </source>
</evidence>
<dbReference type="InterPro" id="IPR016181">
    <property type="entry name" value="Acyl_CoA_acyltransferase"/>
</dbReference>
<sequence length="385" mass="41609">MNERALLPVPVGGFPEVVPDLTQGAVRLRAMTETDLPFVVEQSNDPATVRWTTVPQPYGLEQARAFLDLHRRGWSELGGTKHWAIELLPHDGEPGLPFAGIIDLRPGAKGGAWETGFVLHPGARGRGAMSGALRMAAGWAFDHGAPSLYWWAARGNFASWRVAHACGFTHHGSLPGRVPHRALGSSDAWVASLLPEHPMTPRQPWSEPPVIEGDGLRLRPIRDDDSAMAEPHDHPAHFVPARAVPTPQTFDDWLLRRREGMSLGRGINWCIADAATDEALGEVLLFVHDAHLVVGGTAELGYAIRPTARGRGLARQAARLAADHALLPVAEGGRGLRRLLAETAADNEASNRVLQEAGFTVWGREEAADAPDGGVGASIHWERLT</sequence>
<reference evidence="2 3" key="1">
    <citation type="submission" date="2019-02" db="EMBL/GenBank/DDBJ databases">
        <title>Genomic data mining of an Antarctic deep-sea actinobacterium, Janibacterlimosus P3-3-X1.</title>
        <authorList>
            <person name="Liao L."/>
            <person name="Chen B."/>
        </authorList>
    </citation>
    <scope>NUCLEOTIDE SEQUENCE [LARGE SCALE GENOMIC DNA]</scope>
    <source>
        <strain evidence="2 3">P3-3-X1</strain>
    </source>
</reference>
<dbReference type="Pfam" id="PF13302">
    <property type="entry name" value="Acetyltransf_3"/>
    <property type="match status" value="2"/>
</dbReference>
<accession>A0A4P6MPS4</accession>
<evidence type="ECO:0000259" key="1">
    <source>
        <dbReference type="PROSITE" id="PS51186"/>
    </source>
</evidence>
<keyword evidence="2" id="KW-0808">Transferase</keyword>
<feature type="domain" description="N-acetyltransferase" evidence="1">
    <location>
        <begin position="216"/>
        <end position="382"/>
    </location>
</feature>
<dbReference type="Proteomes" id="UP000290408">
    <property type="component" value="Chromosome"/>
</dbReference>
<name>A0A4P6MPS4_9MICO</name>
<dbReference type="PANTHER" id="PTHR43792">
    <property type="entry name" value="GNAT FAMILY, PUTATIVE (AFU_ORTHOLOGUE AFUA_3G00765)-RELATED-RELATED"/>
    <property type="match status" value="1"/>
</dbReference>
<dbReference type="InterPro" id="IPR000182">
    <property type="entry name" value="GNAT_dom"/>
</dbReference>
<proteinExistence type="predicted"/>
<dbReference type="PROSITE" id="PS51186">
    <property type="entry name" value="GNAT"/>
    <property type="match status" value="2"/>
</dbReference>
<gene>
    <name evidence="2" type="ORF">EXU32_03280</name>
</gene>
<dbReference type="EMBL" id="CP036164">
    <property type="protein sequence ID" value="QBF45374.1"/>
    <property type="molecule type" value="Genomic_DNA"/>
</dbReference>
<dbReference type="InterPro" id="IPR051531">
    <property type="entry name" value="N-acetyltransferase"/>
</dbReference>
<feature type="domain" description="N-acetyltransferase" evidence="1">
    <location>
        <begin position="26"/>
        <end position="196"/>
    </location>
</feature>
<dbReference type="AlphaFoldDB" id="A0A4P6MPS4"/>
<keyword evidence="3" id="KW-1185">Reference proteome</keyword>
<organism evidence="2 3">
    <name type="scientific">Janibacter limosus</name>
    <dbReference type="NCBI Taxonomy" id="53458"/>
    <lineage>
        <taxon>Bacteria</taxon>
        <taxon>Bacillati</taxon>
        <taxon>Actinomycetota</taxon>
        <taxon>Actinomycetes</taxon>
        <taxon>Micrococcales</taxon>
        <taxon>Intrasporangiaceae</taxon>
        <taxon>Janibacter</taxon>
    </lineage>
</organism>